<keyword evidence="3" id="KW-1185">Reference proteome</keyword>
<accession>A0A1U7PN01</accession>
<sequence>MEFIYLRPVYLVFIAALLVLGGTSLARSRAVNGMTVWGISALAAAVTAICLWQSGIIVDELNMAGDEVSFYLALSVWGLSVLNVWVYGRMKRG</sequence>
<evidence type="ECO:0000313" key="2">
    <source>
        <dbReference type="EMBL" id="SIT71333.1"/>
    </source>
</evidence>
<reference evidence="3" key="1">
    <citation type="submission" date="2017-01" db="EMBL/GenBank/DDBJ databases">
        <authorList>
            <person name="Varghese N."/>
            <person name="Submissions S."/>
        </authorList>
    </citation>
    <scope>NUCLEOTIDE SEQUENCE [LARGE SCALE GENOMIC DNA]</scope>
    <source>
        <strain evidence="3">MNA4</strain>
    </source>
</reference>
<dbReference type="EMBL" id="FTPL01000001">
    <property type="protein sequence ID" value="SIT71333.1"/>
    <property type="molecule type" value="Genomic_DNA"/>
</dbReference>
<dbReference type="Proteomes" id="UP000187550">
    <property type="component" value="Unassembled WGS sequence"/>
</dbReference>
<dbReference type="STRING" id="550447.SAMN05428946_0712"/>
<organism evidence="2 3">
    <name type="scientific">Edaphobacillus lindanitolerans</name>
    <dbReference type="NCBI Taxonomy" id="550447"/>
    <lineage>
        <taxon>Bacteria</taxon>
        <taxon>Bacillati</taxon>
        <taxon>Bacillota</taxon>
        <taxon>Bacilli</taxon>
        <taxon>Bacillales</taxon>
        <taxon>Bacillaceae</taxon>
        <taxon>Edaphobacillus</taxon>
    </lineage>
</organism>
<feature type="transmembrane region" description="Helical" evidence="1">
    <location>
        <begin position="70"/>
        <end position="88"/>
    </location>
</feature>
<dbReference type="AlphaFoldDB" id="A0A1U7PN01"/>
<dbReference type="RefSeq" id="WP_076756967.1">
    <property type="nucleotide sequence ID" value="NZ_FTPL01000001.1"/>
</dbReference>
<protein>
    <submittedName>
        <fullName evidence="2">Uncharacterized protein</fullName>
    </submittedName>
</protein>
<keyword evidence="1" id="KW-1133">Transmembrane helix</keyword>
<feature type="transmembrane region" description="Helical" evidence="1">
    <location>
        <begin position="6"/>
        <end position="25"/>
    </location>
</feature>
<feature type="transmembrane region" description="Helical" evidence="1">
    <location>
        <begin position="37"/>
        <end position="58"/>
    </location>
</feature>
<gene>
    <name evidence="2" type="ORF">SAMN05428946_0712</name>
</gene>
<name>A0A1U7PN01_9BACI</name>
<proteinExistence type="predicted"/>
<evidence type="ECO:0000256" key="1">
    <source>
        <dbReference type="SAM" id="Phobius"/>
    </source>
</evidence>
<keyword evidence="1" id="KW-0812">Transmembrane</keyword>
<dbReference type="OrthoDB" id="2902278at2"/>
<evidence type="ECO:0000313" key="3">
    <source>
        <dbReference type="Proteomes" id="UP000187550"/>
    </source>
</evidence>
<keyword evidence="1" id="KW-0472">Membrane</keyword>